<feature type="domain" description="SANT" evidence="5">
    <location>
        <begin position="187"/>
        <end position="238"/>
    </location>
</feature>
<gene>
    <name evidence="7" type="ORF">HHK36_010776</name>
</gene>
<evidence type="ECO:0000259" key="4">
    <source>
        <dbReference type="PROSITE" id="PS50090"/>
    </source>
</evidence>
<dbReference type="Pfam" id="PF13921">
    <property type="entry name" value="Myb_DNA-bind_6"/>
    <property type="match status" value="1"/>
</dbReference>
<keyword evidence="8" id="KW-1185">Reference proteome</keyword>
<feature type="domain" description="HTH myb-type" evidence="6">
    <location>
        <begin position="132"/>
        <end position="187"/>
    </location>
</feature>
<dbReference type="SMART" id="SM00717">
    <property type="entry name" value="SANT"/>
    <property type="match status" value="2"/>
</dbReference>
<dbReference type="InterPro" id="IPR009057">
    <property type="entry name" value="Homeodomain-like_sf"/>
</dbReference>
<dbReference type="PROSITE" id="PS51294">
    <property type="entry name" value="HTH_MYB"/>
    <property type="match status" value="2"/>
</dbReference>
<dbReference type="GO" id="GO:0000981">
    <property type="term" value="F:DNA-binding transcription factor activity, RNA polymerase II-specific"/>
    <property type="evidence" value="ECO:0007669"/>
    <property type="project" value="TreeGrafter"/>
</dbReference>
<dbReference type="InterPro" id="IPR017884">
    <property type="entry name" value="SANT_dom"/>
</dbReference>
<dbReference type="PANTHER" id="PTHR45614:SF218">
    <property type="entry name" value="TRANSCRIPTION FACTOR MYB119-RELATED"/>
    <property type="match status" value="1"/>
</dbReference>
<dbReference type="PROSITE" id="PS51293">
    <property type="entry name" value="SANT"/>
    <property type="match status" value="1"/>
</dbReference>
<dbReference type="AlphaFoldDB" id="A0A835DGM4"/>
<evidence type="ECO:0000313" key="8">
    <source>
        <dbReference type="Proteomes" id="UP000655225"/>
    </source>
</evidence>
<feature type="domain" description="Myb-like" evidence="4">
    <location>
        <begin position="184"/>
        <end position="234"/>
    </location>
</feature>
<evidence type="ECO:0000256" key="3">
    <source>
        <dbReference type="SAM" id="MobiDB-lite"/>
    </source>
</evidence>
<comment type="caution">
    <text evidence="7">The sequence shown here is derived from an EMBL/GenBank/DDBJ whole genome shotgun (WGS) entry which is preliminary data.</text>
</comment>
<dbReference type="InterPro" id="IPR001005">
    <property type="entry name" value="SANT/Myb"/>
</dbReference>
<dbReference type="SUPFAM" id="SSF46689">
    <property type="entry name" value="Homeodomain-like"/>
    <property type="match status" value="1"/>
</dbReference>
<evidence type="ECO:0000313" key="7">
    <source>
        <dbReference type="EMBL" id="KAF8402688.1"/>
    </source>
</evidence>
<evidence type="ECO:0000259" key="6">
    <source>
        <dbReference type="PROSITE" id="PS51294"/>
    </source>
</evidence>
<protein>
    <submittedName>
        <fullName evidence="7">Uncharacterized protein</fullName>
    </submittedName>
</protein>
<accession>A0A835DGM4</accession>
<evidence type="ECO:0000256" key="2">
    <source>
        <dbReference type="ARBA" id="ARBA00023125"/>
    </source>
</evidence>
<dbReference type="GO" id="GO:0000978">
    <property type="term" value="F:RNA polymerase II cis-regulatory region sequence-specific DNA binding"/>
    <property type="evidence" value="ECO:0007669"/>
    <property type="project" value="TreeGrafter"/>
</dbReference>
<reference evidence="7 8" key="1">
    <citation type="submission" date="2020-04" db="EMBL/GenBank/DDBJ databases">
        <title>Plant Genome Project.</title>
        <authorList>
            <person name="Zhang R.-G."/>
        </authorList>
    </citation>
    <scope>NUCLEOTIDE SEQUENCE [LARGE SCALE GENOMIC DNA]</scope>
    <source>
        <strain evidence="7">YNK0</strain>
        <tissue evidence="7">Leaf</tissue>
    </source>
</reference>
<dbReference type="InterPro" id="IPR050560">
    <property type="entry name" value="MYB_TF"/>
</dbReference>
<dbReference type="PROSITE" id="PS50090">
    <property type="entry name" value="MYB_LIKE"/>
    <property type="match status" value="2"/>
</dbReference>
<dbReference type="FunFam" id="1.10.10.60:FF:000010">
    <property type="entry name" value="Transcriptional activator Myb isoform A"/>
    <property type="match status" value="1"/>
</dbReference>
<dbReference type="GO" id="GO:0005634">
    <property type="term" value="C:nucleus"/>
    <property type="evidence" value="ECO:0007669"/>
    <property type="project" value="TreeGrafter"/>
</dbReference>
<dbReference type="PANTHER" id="PTHR45614">
    <property type="entry name" value="MYB PROTEIN-RELATED"/>
    <property type="match status" value="1"/>
</dbReference>
<feature type="domain" description="HTH myb-type" evidence="6">
    <location>
        <begin position="188"/>
        <end position="238"/>
    </location>
</feature>
<feature type="region of interest" description="Disordered" evidence="3">
    <location>
        <begin position="226"/>
        <end position="255"/>
    </location>
</feature>
<dbReference type="OrthoDB" id="2143914at2759"/>
<keyword evidence="1" id="KW-0677">Repeat</keyword>
<evidence type="ECO:0000256" key="1">
    <source>
        <dbReference type="ARBA" id="ARBA00022737"/>
    </source>
</evidence>
<name>A0A835DGM4_TETSI</name>
<proteinExistence type="predicted"/>
<sequence length="470" mass="53076">MEGIGGSGYGRLEKTPHLLRPTPPLKAIERFLCCPNDLSLKKIQRSVKETEILVPANGFRDFSLSSGAIDGYAGGVSWPSLQEMRFVDGLLEDGGSINWTHERNHKRGFIGEVELGEKNIKGMGKRVKSVSSATLIKGQWTDEEDRLLVRLVKQYGVRKWAQIAENLVGRAGKQCRERWHNHLRPDIKKDNWSEEEERLLVQAHEKIGNRWAEIAKRIPGRTENAIKNHWNATKRRQNSRRKSKKAVSQGGKSQPSILQDYIRSKSFKDFTITTSINGSSSTLSTAPLNQFNVALPELSESTLTDDSPTLIAHTYDDELLSIEKLFRNIYKQPLHESTGVDSTDDETFHHGHLQNPLAFDSFGSCRTNIDDQQFMKMDECGFSTSSPVLNTYVDNLLELEGETNKPCLYSDLYISYLLNGNTYSSSTDNYHENLNMGLLTDRASSNGKKEMDLIEMVSSSMFSQNRNSSF</sequence>
<feature type="compositionally biased region" description="Basic residues" evidence="3">
    <location>
        <begin position="232"/>
        <end position="245"/>
    </location>
</feature>
<dbReference type="InterPro" id="IPR017930">
    <property type="entry name" value="Myb_dom"/>
</dbReference>
<organism evidence="7 8">
    <name type="scientific">Tetracentron sinense</name>
    <name type="common">Spur-leaf</name>
    <dbReference type="NCBI Taxonomy" id="13715"/>
    <lineage>
        <taxon>Eukaryota</taxon>
        <taxon>Viridiplantae</taxon>
        <taxon>Streptophyta</taxon>
        <taxon>Embryophyta</taxon>
        <taxon>Tracheophyta</taxon>
        <taxon>Spermatophyta</taxon>
        <taxon>Magnoliopsida</taxon>
        <taxon>Trochodendrales</taxon>
        <taxon>Trochodendraceae</taxon>
        <taxon>Tetracentron</taxon>
    </lineage>
</organism>
<feature type="domain" description="Myb-like" evidence="4">
    <location>
        <begin position="132"/>
        <end position="183"/>
    </location>
</feature>
<evidence type="ECO:0000259" key="5">
    <source>
        <dbReference type="PROSITE" id="PS51293"/>
    </source>
</evidence>
<dbReference type="Gene3D" id="1.10.10.60">
    <property type="entry name" value="Homeodomain-like"/>
    <property type="match status" value="2"/>
</dbReference>
<dbReference type="CDD" id="cd00167">
    <property type="entry name" value="SANT"/>
    <property type="match status" value="2"/>
</dbReference>
<dbReference type="Proteomes" id="UP000655225">
    <property type="component" value="Unassembled WGS sequence"/>
</dbReference>
<dbReference type="EMBL" id="JABCRI010000007">
    <property type="protein sequence ID" value="KAF8402688.1"/>
    <property type="molecule type" value="Genomic_DNA"/>
</dbReference>
<keyword evidence="2" id="KW-0238">DNA-binding</keyword>